<proteinExistence type="predicted"/>
<reference evidence="4" key="1">
    <citation type="journal article" date="2019" name="Int. J. Syst. Evol. Microbiol.">
        <title>The Global Catalogue of Microorganisms (GCM) 10K type strain sequencing project: providing services to taxonomists for standard genome sequencing and annotation.</title>
        <authorList>
            <consortium name="The Broad Institute Genomics Platform"/>
            <consortium name="The Broad Institute Genome Sequencing Center for Infectious Disease"/>
            <person name="Wu L."/>
            <person name="Ma J."/>
        </authorList>
    </citation>
    <scope>NUCLEOTIDE SEQUENCE [LARGE SCALE GENOMIC DNA]</scope>
    <source>
        <strain evidence="4">JCM 18287</strain>
    </source>
</reference>
<evidence type="ECO:0000313" key="3">
    <source>
        <dbReference type="EMBL" id="GAA4969561.1"/>
    </source>
</evidence>
<dbReference type="InterPro" id="IPR015659">
    <property type="entry name" value="Proline_oxidase"/>
</dbReference>
<dbReference type="RefSeq" id="WP_345167706.1">
    <property type="nucleotide sequence ID" value="NZ_BAABJK010000006.1"/>
</dbReference>
<keyword evidence="4" id="KW-1185">Reference proteome</keyword>
<dbReference type="SUPFAM" id="SSF51730">
    <property type="entry name" value="FAD-linked oxidoreductase"/>
    <property type="match status" value="1"/>
</dbReference>
<gene>
    <name evidence="3" type="ORF">GCM10023315_19110</name>
</gene>
<dbReference type="EMBL" id="BAABJK010000006">
    <property type="protein sequence ID" value="GAA4969561.1"/>
    <property type="molecule type" value="Genomic_DNA"/>
</dbReference>
<dbReference type="Gene3D" id="3.20.20.220">
    <property type="match status" value="1"/>
</dbReference>
<organism evidence="3 4">
    <name type="scientific">Algibacter aquimarinus</name>
    <dbReference type="NCBI Taxonomy" id="1136748"/>
    <lineage>
        <taxon>Bacteria</taxon>
        <taxon>Pseudomonadati</taxon>
        <taxon>Bacteroidota</taxon>
        <taxon>Flavobacteriia</taxon>
        <taxon>Flavobacteriales</taxon>
        <taxon>Flavobacteriaceae</taxon>
        <taxon>Algibacter</taxon>
    </lineage>
</organism>
<dbReference type="Proteomes" id="UP001501692">
    <property type="component" value="Unassembled WGS sequence"/>
</dbReference>
<accession>A0ABP9HF44</accession>
<dbReference type="InterPro" id="IPR002872">
    <property type="entry name" value="Proline_DH_dom"/>
</dbReference>
<protein>
    <submittedName>
        <fullName evidence="3">Proline dehydrogenase family protein</fullName>
    </submittedName>
</protein>
<sequence>MQKNIDIFDNTEIAFALKTDSELERAYFLFKMISIEPLVRIGTAATNFAIKAHLPIEGLIRSTVFDHFCGGVNETDCLPVIDRMYQKGVSSVLDYSVEGKENENEFDSATETVLKIIDFAKNIEALPIAVFKPSGLGRFSLYVKVGDGAELSSNDKSEWDKVINRFDVICKKAKENDVAVLIDAEESWIQSAADDLVTLMMQKYNTEKPIVYNTLQMYRHDRLSFLKEQHAKAKKGNYFLGFKLVRGAYMEKENDRAEDKGYISPICVTKMATDINFNEGLKYIIENIDCISLFAGTHNEDSSYLLMQLMSDKNIQNDDKRIWFGQLYGMSDHISFNLANRGYNVAKYIPFGPVKDVMPYLIRRAEENTSVAGQTGRELTLISKEKKRRKALD</sequence>
<dbReference type="PANTHER" id="PTHR13914:SF0">
    <property type="entry name" value="PROLINE DEHYDROGENASE 1, MITOCHONDRIAL"/>
    <property type="match status" value="1"/>
</dbReference>
<evidence type="ECO:0000313" key="4">
    <source>
        <dbReference type="Proteomes" id="UP001501692"/>
    </source>
</evidence>
<keyword evidence="1" id="KW-0560">Oxidoreductase</keyword>
<evidence type="ECO:0000256" key="1">
    <source>
        <dbReference type="ARBA" id="ARBA00023002"/>
    </source>
</evidence>
<comment type="caution">
    <text evidence="3">The sequence shown here is derived from an EMBL/GenBank/DDBJ whole genome shotgun (WGS) entry which is preliminary data.</text>
</comment>
<feature type="domain" description="Proline dehydrogenase" evidence="2">
    <location>
        <begin position="80"/>
        <end position="375"/>
    </location>
</feature>
<dbReference type="Pfam" id="PF01619">
    <property type="entry name" value="Pro_dh"/>
    <property type="match status" value="1"/>
</dbReference>
<dbReference type="PANTHER" id="PTHR13914">
    <property type="entry name" value="PROLINE OXIDASE"/>
    <property type="match status" value="1"/>
</dbReference>
<name>A0ABP9HF44_9FLAO</name>
<evidence type="ECO:0000259" key="2">
    <source>
        <dbReference type="Pfam" id="PF01619"/>
    </source>
</evidence>
<dbReference type="InterPro" id="IPR029041">
    <property type="entry name" value="FAD-linked_oxidoreductase-like"/>
</dbReference>